<keyword evidence="3" id="KW-1185">Reference proteome</keyword>
<evidence type="ECO:0000313" key="2">
    <source>
        <dbReference type="EMBL" id="KAK3397623.1"/>
    </source>
</evidence>
<dbReference type="AlphaFoldDB" id="A0AAE0PCW8"/>
<reference evidence="2" key="2">
    <citation type="submission" date="2023-07" db="EMBL/GenBank/DDBJ databases">
        <authorList>
            <consortium name="Lawrence Berkeley National Laboratory"/>
            <person name="Haridas S."/>
            <person name="Hensen N."/>
            <person name="Bonometti L."/>
            <person name="Westerberg I."/>
            <person name="Brannstrom I.O."/>
            <person name="Guillou S."/>
            <person name="Cros-Aarteil S."/>
            <person name="Calhoun S."/>
            <person name="Kuo A."/>
            <person name="Mondo S."/>
            <person name="Pangilinan J."/>
            <person name="Riley R."/>
            <person name="LaButti K."/>
            <person name="Andreopoulos B."/>
            <person name="Lipzen A."/>
            <person name="Chen C."/>
            <person name="Yanf M."/>
            <person name="Daum C."/>
            <person name="Ng V."/>
            <person name="Clum A."/>
            <person name="Steindorff A."/>
            <person name="Ohm R."/>
            <person name="Martin F."/>
            <person name="Silar P."/>
            <person name="Natvig D."/>
            <person name="Lalanne C."/>
            <person name="Gautier V."/>
            <person name="Ament-velasquez S.L."/>
            <person name="Kruys A."/>
            <person name="Hutchinson M.I."/>
            <person name="Powell A.J."/>
            <person name="Barry K."/>
            <person name="Miller A.N."/>
            <person name="Grigoriev I.V."/>
            <person name="Debuchy R."/>
            <person name="Gladieux P."/>
            <person name="Thoren M.H."/>
            <person name="Johannesson H."/>
        </authorList>
    </citation>
    <scope>NUCLEOTIDE SEQUENCE</scope>
    <source>
        <strain evidence="2">FGSC 1904</strain>
    </source>
</reference>
<reference evidence="2" key="1">
    <citation type="journal article" date="2023" name="Mol. Phylogenet. Evol.">
        <title>Genome-scale phylogeny and comparative genomics of the fungal order Sordariales.</title>
        <authorList>
            <person name="Hensen N."/>
            <person name="Bonometti L."/>
            <person name="Westerberg I."/>
            <person name="Brannstrom I.O."/>
            <person name="Guillou S."/>
            <person name="Cros-Aarteil S."/>
            <person name="Calhoun S."/>
            <person name="Haridas S."/>
            <person name="Kuo A."/>
            <person name="Mondo S."/>
            <person name="Pangilinan J."/>
            <person name="Riley R."/>
            <person name="LaButti K."/>
            <person name="Andreopoulos B."/>
            <person name="Lipzen A."/>
            <person name="Chen C."/>
            <person name="Yan M."/>
            <person name="Daum C."/>
            <person name="Ng V."/>
            <person name="Clum A."/>
            <person name="Steindorff A."/>
            <person name="Ohm R.A."/>
            <person name="Martin F."/>
            <person name="Silar P."/>
            <person name="Natvig D.O."/>
            <person name="Lalanne C."/>
            <person name="Gautier V."/>
            <person name="Ament-Velasquez S.L."/>
            <person name="Kruys A."/>
            <person name="Hutchinson M.I."/>
            <person name="Powell A.J."/>
            <person name="Barry K."/>
            <person name="Miller A.N."/>
            <person name="Grigoriev I.V."/>
            <person name="Debuchy R."/>
            <person name="Gladieux P."/>
            <person name="Hiltunen Thoren M."/>
            <person name="Johannesson H."/>
        </authorList>
    </citation>
    <scope>NUCLEOTIDE SEQUENCE</scope>
    <source>
        <strain evidence="2">FGSC 1904</strain>
    </source>
</reference>
<protein>
    <submittedName>
        <fullName evidence="2">Uncharacterized protein</fullName>
    </submittedName>
</protein>
<evidence type="ECO:0000313" key="3">
    <source>
        <dbReference type="Proteomes" id="UP001281003"/>
    </source>
</evidence>
<accession>A0AAE0PCW8</accession>
<comment type="caution">
    <text evidence="2">The sequence shown here is derived from an EMBL/GenBank/DDBJ whole genome shotgun (WGS) entry which is preliminary data.</text>
</comment>
<evidence type="ECO:0000256" key="1">
    <source>
        <dbReference type="SAM" id="MobiDB-lite"/>
    </source>
</evidence>
<sequence>MATNSSAGNGAIQSPSLGPTANPTFESQGQQPPLTKPNAPVSEEAKAQILGNSTTGTSTADQSTGGKDAKDGGKGAAEHEAGSSKEEEGAAKQEGWSEEVKDFERRMAGGGH</sequence>
<proteinExistence type="predicted"/>
<dbReference type="Proteomes" id="UP001281003">
    <property type="component" value="Unassembled WGS sequence"/>
</dbReference>
<feature type="compositionally biased region" description="Polar residues" evidence="1">
    <location>
        <begin position="1"/>
        <end position="33"/>
    </location>
</feature>
<feature type="compositionally biased region" description="Basic and acidic residues" evidence="1">
    <location>
        <begin position="67"/>
        <end position="91"/>
    </location>
</feature>
<gene>
    <name evidence="2" type="ORF">B0T20DRAFT_225060</name>
</gene>
<organism evidence="2 3">
    <name type="scientific">Sordaria brevicollis</name>
    <dbReference type="NCBI Taxonomy" id="83679"/>
    <lineage>
        <taxon>Eukaryota</taxon>
        <taxon>Fungi</taxon>
        <taxon>Dikarya</taxon>
        <taxon>Ascomycota</taxon>
        <taxon>Pezizomycotina</taxon>
        <taxon>Sordariomycetes</taxon>
        <taxon>Sordariomycetidae</taxon>
        <taxon>Sordariales</taxon>
        <taxon>Sordariaceae</taxon>
        <taxon>Sordaria</taxon>
    </lineage>
</organism>
<feature type="compositionally biased region" description="Basic and acidic residues" evidence="1">
    <location>
        <begin position="98"/>
        <end position="112"/>
    </location>
</feature>
<name>A0AAE0PCW8_SORBR</name>
<dbReference type="EMBL" id="JAUTDP010000007">
    <property type="protein sequence ID" value="KAK3397623.1"/>
    <property type="molecule type" value="Genomic_DNA"/>
</dbReference>
<feature type="compositionally biased region" description="Polar residues" evidence="1">
    <location>
        <begin position="50"/>
        <end position="64"/>
    </location>
</feature>
<feature type="region of interest" description="Disordered" evidence="1">
    <location>
        <begin position="1"/>
        <end position="112"/>
    </location>
</feature>